<dbReference type="AlphaFoldDB" id="A0A1S3Y1U1"/>
<dbReference type="FunFam" id="1.25.40.10:FF:000344">
    <property type="entry name" value="Pentatricopeptide repeat-containing protein"/>
    <property type="match status" value="1"/>
</dbReference>
<dbReference type="InterPro" id="IPR046960">
    <property type="entry name" value="PPR_At4g14850-like_plant"/>
</dbReference>
<protein>
    <submittedName>
        <fullName evidence="5">Pentatricopeptide repeat-containing protein At5g39350-like</fullName>
    </submittedName>
</protein>
<dbReference type="PANTHER" id="PTHR24015">
    <property type="entry name" value="OS07G0578800 PROTEIN-RELATED"/>
    <property type="match status" value="1"/>
</dbReference>
<dbReference type="Pfam" id="PF13041">
    <property type="entry name" value="PPR_2"/>
    <property type="match status" value="3"/>
</dbReference>
<dbReference type="GO" id="GO:0009451">
    <property type="term" value="P:RNA modification"/>
    <property type="evidence" value="ECO:0000318"/>
    <property type="project" value="GO_Central"/>
</dbReference>
<dbReference type="RefSeq" id="XP_016446096.1">
    <property type="nucleotide sequence ID" value="XM_016590610.1"/>
</dbReference>
<dbReference type="InterPro" id="IPR002885">
    <property type="entry name" value="PPR_rpt"/>
</dbReference>
<organism evidence="4 5">
    <name type="scientific">Nicotiana tabacum</name>
    <name type="common">Common tobacco</name>
    <dbReference type="NCBI Taxonomy" id="4097"/>
    <lineage>
        <taxon>Eukaryota</taxon>
        <taxon>Viridiplantae</taxon>
        <taxon>Streptophyta</taxon>
        <taxon>Embryophyta</taxon>
        <taxon>Tracheophyta</taxon>
        <taxon>Spermatophyta</taxon>
        <taxon>Magnoliopsida</taxon>
        <taxon>eudicotyledons</taxon>
        <taxon>Gunneridae</taxon>
        <taxon>Pentapetalae</taxon>
        <taxon>asterids</taxon>
        <taxon>lamiids</taxon>
        <taxon>Solanales</taxon>
        <taxon>Solanaceae</taxon>
        <taxon>Nicotianoideae</taxon>
        <taxon>Nicotianeae</taxon>
        <taxon>Nicotiana</taxon>
    </lineage>
</organism>
<name>A0A1S3Y1U1_TOBAC</name>
<dbReference type="Pfam" id="PF20431">
    <property type="entry name" value="E_motif"/>
    <property type="match status" value="1"/>
</dbReference>
<comment type="similarity">
    <text evidence="2">Belongs to the PPR family. PCMP-E subfamily.</text>
</comment>
<feature type="repeat" description="PPR" evidence="3">
    <location>
        <begin position="196"/>
        <end position="230"/>
    </location>
</feature>
<dbReference type="FunFam" id="1.25.40.10:FF:000073">
    <property type="entry name" value="Pentatricopeptide repeat-containing protein chloroplastic"/>
    <property type="match status" value="1"/>
</dbReference>
<evidence type="ECO:0000313" key="5">
    <source>
        <dbReference type="RefSeq" id="XP_016446096.1"/>
    </source>
</evidence>
<dbReference type="GeneID" id="107771268"/>
<dbReference type="OrthoDB" id="185373at2759"/>
<accession>A0A1S3Y1U1</accession>
<evidence type="ECO:0000256" key="1">
    <source>
        <dbReference type="ARBA" id="ARBA00022737"/>
    </source>
</evidence>
<dbReference type="FunFam" id="1.25.40.10:FF:000436">
    <property type="entry name" value="Pentatricopeptide repeat-containing protein At5g39350 family"/>
    <property type="match status" value="1"/>
</dbReference>
<feature type="repeat" description="PPR" evidence="3">
    <location>
        <begin position="297"/>
        <end position="331"/>
    </location>
</feature>
<dbReference type="InterPro" id="IPR046848">
    <property type="entry name" value="E_motif"/>
</dbReference>
<dbReference type="InterPro" id="IPR011990">
    <property type="entry name" value="TPR-like_helical_dom_sf"/>
</dbReference>
<keyword evidence="1" id="KW-0677">Repeat</keyword>
<dbReference type="Gene3D" id="1.25.40.10">
    <property type="entry name" value="Tetratricopeptide repeat domain"/>
    <property type="match status" value="5"/>
</dbReference>
<dbReference type="PROSITE" id="PS51375">
    <property type="entry name" value="PPR"/>
    <property type="match status" value="7"/>
</dbReference>
<dbReference type="GO" id="GO:0003723">
    <property type="term" value="F:RNA binding"/>
    <property type="evidence" value="ECO:0000318"/>
    <property type="project" value="GO_Central"/>
</dbReference>
<dbReference type="Pfam" id="PF01535">
    <property type="entry name" value="PPR"/>
    <property type="match status" value="4"/>
</dbReference>
<dbReference type="OMA" id="SGKHAKC"/>
<sequence>MNGPSKPLSKKLTNLKRVVETTATAAEQCKSLLDHCAKTKSLRSTKGVHGYTITLGLLQSLSSTHLLSLLTAAYAICGHTSYARKVFDELPQRTLLAYRSMIRMYTEKGLPNVALKLFGEMLRSDKHKPDRHTFPYVIRACSDLFLLQQGVVIHGLTVISGFMWDTFVGNSLLTMYMSCGDKKGARRVFDAMQARTIVTWNTMISGYCRNDSPKEALMTFKRMEDAGVDADCATVLSLLPACGRLKDFEMGREVHSLVEELSFWDNLSVRNAVVDMYVKCSRMDEARLVFEKMIDRDVVTWTTMIHGFISDGDIKNALWFSQRMQLEGVKPNAVTLSSLLAACASLPHLRLGKCLHAWAIRQDLQSDVNVETGLIDMYAKCNCFRLGYQVFAKTSKKRTVPWNAILSGCLHNELAREAIELFKLMLSEAVKPNDATLKSVLPAFAIEADLRQALSIHSYLVRSGFVTRTEVATGLVDIYSKCGNLDNSHKIFNGIPKKERDIILWSTLIAGYGMHGHGETSLSLFNQMVQSGIKPNEVTFTSVLHACAHAGLVDDGLCLFNFMLRNHSDSLRTDHYTCMVDLLGRAGRLEEAYELIKTMILEPSHAIWGALLGACVIHENVELGELAARWLFKLEPENTGNYVLLGKIYSAVGRWKDAENVRVLMDEIGLVKTPAQSVIGATSR</sequence>
<dbReference type="Proteomes" id="UP000790787">
    <property type="component" value="Chromosome 3"/>
</dbReference>
<dbReference type="RefSeq" id="XP_016446096.1">
    <property type="nucleotide sequence ID" value="XM_016590610.2"/>
</dbReference>
<evidence type="ECO:0000256" key="2">
    <source>
        <dbReference type="ARBA" id="ARBA00061659"/>
    </source>
</evidence>
<dbReference type="PaxDb" id="4097-A0A1S3Y1U1"/>
<evidence type="ECO:0000256" key="3">
    <source>
        <dbReference type="PROSITE-ProRule" id="PRU00708"/>
    </source>
</evidence>
<proteinExistence type="inferred from homology"/>
<reference evidence="4" key="1">
    <citation type="journal article" date="2014" name="Nat. Commun.">
        <title>The tobacco genome sequence and its comparison with those of tomato and potato.</title>
        <authorList>
            <person name="Sierro N."/>
            <person name="Battey J.N."/>
            <person name="Ouadi S."/>
            <person name="Bakaher N."/>
            <person name="Bovet L."/>
            <person name="Willig A."/>
            <person name="Goepfert S."/>
            <person name="Peitsch M.C."/>
            <person name="Ivanov N.V."/>
        </authorList>
    </citation>
    <scope>NUCLEOTIDE SEQUENCE [LARGE SCALE GENOMIC DNA]</scope>
</reference>
<dbReference type="SMR" id="A0A1S3Y1U1"/>
<feature type="repeat" description="PPR" evidence="3">
    <location>
        <begin position="398"/>
        <end position="432"/>
    </location>
</feature>
<feature type="repeat" description="PPR" evidence="3">
    <location>
        <begin position="266"/>
        <end position="296"/>
    </location>
</feature>
<evidence type="ECO:0000313" key="4">
    <source>
        <dbReference type="Proteomes" id="UP000790787"/>
    </source>
</evidence>
<dbReference type="PANTHER" id="PTHR24015:SF1992">
    <property type="entry name" value="PENTATRICOPEPTIDE REPEAT-CONTAINING PROTEIN"/>
    <property type="match status" value="1"/>
</dbReference>
<gene>
    <name evidence="5" type="primary">LOC107771268</name>
</gene>
<dbReference type="FunFam" id="1.25.40.10:FF:000212">
    <property type="entry name" value="Pentatricopeptide repeat-containing protein At2g03380, mitochondrial"/>
    <property type="match status" value="1"/>
</dbReference>
<reference evidence="5" key="2">
    <citation type="submission" date="2025-08" db="UniProtKB">
        <authorList>
            <consortium name="RefSeq"/>
        </authorList>
    </citation>
    <scope>IDENTIFICATION</scope>
    <source>
        <tissue evidence="5">Leaf</tissue>
    </source>
</reference>
<feature type="repeat" description="PPR" evidence="3">
    <location>
        <begin position="94"/>
        <end position="129"/>
    </location>
</feature>
<dbReference type="NCBIfam" id="TIGR00756">
    <property type="entry name" value="PPR"/>
    <property type="match status" value="8"/>
</dbReference>
<feature type="repeat" description="PPR" evidence="3">
    <location>
        <begin position="501"/>
        <end position="535"/>
    </location>
</feature>
<keyword evidence="4" id="KW-1185">Reference proteome</keyword>
<feature type="repeat" description="PPR" evidence="3">
    <location>
        <begin position="536"/>
        <end position="570"/>
    </location>
</feature>
<dbReference type="KEGG" id="nta:107771268"/>
<dbReference type="STRING" id="4097.A0A1S3Y1U1"/>